<dbReference type="InterPro" id="IPR029016">
    <property type="entry name" value="GAF-like_dom_sf"/>
</dbReference>
<evidence type="ECO:0000313" key="8">
    <source>
        <dbReference type="EMBL" id="MCU7377500.1"/>
    </source>
</evidence>
<comment type="function">
    <text evidence="4">May be an activator protein for the gylABX operon.</text>
</comment>
<protein>
    <recommendedName>
        <fullName evidence="5">Glycerol operon regulatory protein</fullName>
    </recommendedName>
</protein>
<dbReference type="RefSeq" id="WP_148396990.1">
    <property type="nucleotide sequence ID" value="NZ_JAJAGH010000010.1"/>
</dbReference>
<dbReference type="Pfam" id="PF09339">
    <property type="entry name" value="HTH_IclR"/>
    <property type="match status" value="1"/>
</dbReference>
<keyword evidence="1" id="KW-0805">Transcription regulation</keyword>
<dbReference type="Gene3D" id="1.10.10.10">
    <property type="entry name" value="Winged helix-like DNA-binding domain superfamily/Winged helix DNA-binding domain"/>
    <property type="match status" value="1"/>
</dbReference>
<dbReference type="PROSITE" id="PS51078">
    <property type="entry name" value="ICLR_ED"/>
    <property type="match status" value="1"/>
</dbReference>
<evidence type="ECO:0000256" key="3">
    <source>
        <dbReference type="ARBA" id="ARBA00023163"/>
    </source>
</evidence>
<dbReference type="FunFam" id="1.10.10.10:FF:000056">
    <property type="entry name" value="IclR family transcriptional regulator"/>
    <property type="match status" value="1"/>
</dbReference>
<dbReference type="InterPro" id="IPR050707">
    <property type="entry name" value="HTH_MetabolicPath_Reg"/>
</dbReference>
<reference evidence="8" key="1">
    <citation type="submission" date="2022-09" db="EMBL/GenBank/DDBJ databases">
        <title>Culturomic study of gut microbiota in children with autism spectrum disorder.</title>
        <authorList>
            <person name="Efimov B.A."/>
            <person name="Chaplin A.V."/>
            <person name="Sokolova S.R."/>
            <person name="Pikina A.P."/>
            <person name="Korzhanova M."/>
            <person name="Belova V."/>
            <person name="Korostin D."/>
        </authorList>
    </citation>
    <scope>NUCLEOTIDE SEQUENCE</scope>
    <source>
        <strain evidence="8">ASD5510</strain>
    </source>
</reference>
<gene>
    <name evidence="8" type="ORF">OBO34_03920</name>
</gene>
<dbReference type="PANTHER" id="PTHR30136:SF24">
    <property type="entry name" value="HTH-TYPE TRANSCRIPTIONAL REPRESSOR ALLR"/>
    <property type="match status" value="1"/>
</dbReference>
<keyword evidence="3" id="KW-0804">Transcription</keyword>
<evidence type="ECO:0000259" key="6">
    <source>
        <dbReference type="PROSITE" id="PS51077"/>
    </source>
</evidence>
<dbReference type="InterPro" id="IPR005471">
    <property type="entry name" value="Tscrpt_reg_IclR_N"/>
</dbReference>
<dbReference type="InterPro" id="IPR036390">
    <property type="entry name" value="WH_DNA-bd_sf"/>
</dbReference>
<evidence type="ECO:0000256" key="1">
    <source>
        <dbReference type="ARBA" id="ARBA00023015"/>
    </source>
</evidence>
<dbReference type="PROSITE" id="PS51077">
    <property type="entry name" value="HTH_ICLR"/>
    <property type="match status" value="1"/>
</dbReference>
<dbReference type="GO" id="GO:0045892">
    <property type="term" value="P:negative regulation of DNA-templated transcription"/>
    <property type="evidence" value="ECO:0007669"/>
    <property type="project" value="TreeGrafter"/>
</dbReference>
<dbReference type="Gene3D" id="3.30.450.40">
    <property type="match status" value="1"/>
</dbReference>
<accession>A0A9J6QPY9</accession>
<keyword evidence="2" id="KW-0238">DNA-binding</keyword>
<evidence type="ECO:0000313" key="9">
    <source>
        <dbReference type="Proteomes" id="UP001065549"/>
    </source>
</evidence>
<dbReference type="PANTHER" id="PTHR30136">
    <property type="entry name" value="HELIX-TURN-HELIX TRANSCRIPTIONAL REGULATOR, ICLR FAMILY"/>
    <property type="match status" value="1"/>
</dbReference>
<evidence type="ECO:0000256" key="4">
    <source>
        <dbReference type="ARBA" id="ARBA00058938"/>
    </source>
</evidence>
<proteinExistence type="predicted"/>
<dbReference type="EMBL" id="JAOSHN010000001">
    <property type="protein sequence ID" value="MCU7377500.1"/>
    <property type="molecule type" value="Genomic_DNA"/>
</dbReference>
<comment type="caution">
    <text evidence="8">The sequence shown here is derived from an EMBL/GenBank/DDBJ whole genome shotgun (WGS) entry which is preliminary data.</text>
</comment>
<dbReference type="InterPro" id="IPR014757">
    <property type="entry name" value="Tscrpt_reg_IclR_C"/>
</dbReference>
<dbReference type="Proteomes" id="UP001065549">
    <property type="component" value="Unassembled WGS sequence"/>
</dbReference>
<organism evidence="8 9">
    <name type="scientific">Hominibacterium faecale</name>
    <dbReference type="NCBI Taxonomy" id="2839743"/>
    <lineage>
        <taxon>Bacteria</taxon>
        <taxon>Bacillati</taxon>
        <taxon>Bacillota</taxon>
        <taxon>Clostridia</taxon>
        <taxon>Peptostreptococcales</taxon>
        <taxon>Anaerovoracaceae</taxon>
        <taxon>Hominibacterium</taxon>
    </lineage>
</organism>
<dbReference type="AlphaFoldDB" id="A0A9J6QPY9"/>
<dbReference type="SUPFAM" id="SSF55781">
    <property type="entry name" value="GAF domain-like"/>
    <property type="match status" value="1"/>
</dbReference>
<name>A0A9J6QPY9_9FIRM</name>
<evidence type="ECO:0000256" key="2">
    <source>
        <dbReference type="ARBA" id="ARBA00023125"/>
    </source>
</evidence>
<dbReference type="SMART" id="SM00346">
    <property type="entry name" value="HTH_ICLR"/>
    <property type="match status" value="1"/>
</dbReference>
<dbReference type="GO" id="GO:0003677">
    <property type="term" value="F:DNA binding"/>
    <property type="evidence" value="ECO:0007669"/>
    <property type="project" value="UniProtKB-KW"/>
</dbReference>
<dbReference type="GO" id="GO:0003700">
    <property type="term" value="F:DNA-binding transcription factor activity"/>
    <property type="evidence" value="ECO:0007669"/>
    <property type="project" value="TreeGrafter"/>
</dbReference>
<dbReference type="SUPFAM" id="SSF46785">
    <property type="entry name" value="Winged helix' DNA-binding domain"/>
    <property type="match status" value="1"/>
</dbReference>
<sequence>MTKPSTHDDKGVQSVDRVLDMIEVLAEEQEGLGVTELANRVGLHKSTAHRLLATLTRRNYIEKTESGTYKIGLKLIEAVSCYINSLELQTEARPYIVQITSHLGLTSHLGVLDGDQVVYIEKMDVVSTVKMYSQIGLRMHAYCSSLGKCLLSNYSKEELEDRMKNCSFIKFTPNTISSMEELHEEMTKVRRQGWAMDDQEFEIGHRCIGAPIYDYRGDIIASISASGDVRVLTDDRIEDTAAYVKQVALELSRSMGYVE</sequence>
<keyword evidence="9" id="KW-1185">Reference proteome</keyword>
<evidence type="ECO:0000259" key="7">
    <source>
        <dbReference type="PROSITE" id="PS51078"/>
    </source>
</evidence>
<dbReference type="Pfam" id="PF01614">
    <property type="entry name" value="IclR_C"/>
    <property type="match status" value="1"/>
</dbReference>
<evidence type="ECO:0000256" key="5">
    <source>
        <dbReference type="ARBA" id="ARBA00070406"/>
    </source>
</evidence>
<dbReference type="InterPro" id="IPR036388">
    <property type="entry name" value="WH-like_DNA-bd_sf"/>
</dbReference>
<feature type="domain" description="HTH iclR-type" evidence="6">
    <location>
        <begin position="12"/>
        <end position="73"/>
    </location>
</feature>
<feature type="domain" description="IclR-ED" evidence="7">
    <location>
        <begin position="74"/>
        <end position="257"/>
    </location>
</feature>